<evidence type="ECO:0000256" key="3">
    <source>
        <dbReference type="ARBA" id="ARBA00022692"/>
    </source>
</evidence>
<evidence type="ECO:0000256" key="4">
    <source>
        <dbReference type="ARBA" id="ARBA00022989"/>
    </source>
</evidence>
<dbReference type="EMBL" id="JAUOEK010000041">
    <property type="protein sequence ID" value="MDO5968551.1"/>
    <property type="molecule type" value="Genomic_DNA"/>
</dbReference>
<keyword evidence="3 6" id="KW-0812">Transmembrane</keyword>
<evidence type="ECO:0000256" key="6">
    <source>
        <dbReference type="SAM" id="Phobius"/>
    </source>
</evidence>
<sequence length="790" mass="86907">METKKMSKSETFFNKALKYPWFIILLSLLIIVGLGSQLPKMEIDTTIEAFIPPSHHSLKNREEVRELFGLSDPIVIAVVNESKEGVYTPEMLNYIKKLSDEVQLIEGVDPDKITSLSTENNIYGTEEGMVVDPFIEEIIKTNAEANTIRNGVLGYPLYAGNLASEDGTTSLIVVELLDKIKYGKQAYKDIKKLAETLLAKEVTVSTANVHVAGEGGVVSHQAEYIDGDAKKMTPLAFLVILIVLVIAYRTFRGLYLTVFVILGAVVSTMGIMAGLGVPMYLTSNVIPVILIAISVADAIHILGAYYEFLAEHPEKTSREIVLMTMKDMWRPVTFTSLTNVAGFMALSITTTIPPLKMVGIFSSIGVLMAMLLSLLLVPAILILLKPKLSKAYQKSKDSKEVKTDFFGKLVFKMGTIITSNPKKILYTTLAILLIGVFGATKVYVDEASIDNFSEKTDIYKADKLINTKMNGANTFDVMVSANETEGLFDAKKLKKIEALQEYIESLPFVGSTTSIVDIIKQMNKSLNENKQGAYKIPENNDIIPQLFLLYSASGDPADLEKFIDYDYQHANISVTLKDGKYSSVKQIIEPLKAHIASKFKTSDVKVKIAGWMNIFYYWLDGIAFSNYLGLFIALIAVWLLTSISFKSIVAGLYAVTPVFMAILIFYAVMGFAGITLNTATSIFGAIAIGVSVDFAIHIIQHIKYAVNHRHLSIDNAVLDMYPSTGRALLFNVFAVCLGFGINMTSSLPPFVTFGALITTCVATSFLASLSIIPALIKVFRPKFLKEGALL</sequence>
<dbReference type="InterPro" id="IPR050545">
    <property type="entry name" value="Mycobact_MmpL"/>
</dbReference>
<dbReference type="InterPro" id="IPR004869">
    <property type="entry name" value="MMPL_dom"/>
</dbReference>
<name>A0ABT8W616_9FLAO</name>
<feature type="transmembrane region" description="Helical" evidence="6">
    <location>
        <begin position="727"/>
        <end position="744"/>
    </location>
</feature>
<feature type="transmembrane region" description="Helical" evidence="6">
    <location>
        <begin position="615"/>
        <end position="640"/>
    </location>
</feature>
<feature type="transmembrane region" description="Helical" evidence="6">
    <location>
        <begin position="424"/>
        <end position="444"/>
    </location>
</feature>
<feature type="domain" description="SSD" evidence="7">
    <location>
        <begin position="651"/>
        <end position="778"/>
    </location>
</feature>
<dbReference type="PROSITE" id="PS50156">
    <property type="entry name" value="SSD"/>
    <property type="match status" value="2"/>
</dbReference>
<proteinExistence type="predicted"/>
<feature type="transmembrane region" description="Helical" evidence="6">
    <location>
        <begin position="329"/>
        <end position="348"/>
    </location>
</feature>
<comment type="caution">
    <text evidence="8">The sequence shown here is derived from an EMBL/GenBank/DDBJ whole genome shotgun (WGS) entry which is preliminary data.</text>
</comment>
<protein>
    <submittedName>
        <fullName evidence="8">MMPL family transporter</fullName>
    </submittedName>
</protein>
<dbReference type="InterPro" id="IPR000731">
    <property type="entry name" value="SSD"/>
</dbReference>
<reference evidence="8" key="1">
    <citation type="submission" date="2023-07" db="EMBL/GenBank/DDBJ databases">
        <title>Two novel species in the genus Flavivirga.</title>
        <authorList>
            <person name="Kwon K."/>
        </authorList>
    </citation>
    <scope>NUCLEOTIDE SEQUENCE</scope>
    <source>
        <strain evidence="8">KCTC 52353</strain>
    </source>
</reference>
<comment type="subcellular location">
    <subcellularLocation>
        <location evidence="1">Cell membrane</location>
        <topology evidence="1">Multi-pass membrane protein</topology>
    </subcellularLocation>
</comment>
<dbReference type="Pfam" id="PF03176">
    <property type="entry name" value="MMPL"/>
    <property type="match status" value="2"/>
</dbReference>
<gene>
    <name evidence="8" type="ORF">Q4Q35_01910</name>
</gene>
<evidence type="ECO:0000313" key="8">
    <source>
        <dbReference type="EMBL" id="MDO5968551.1"/>
    </source>
</evidence>
<dbReference type="Proteomes" id="UP001176883">
    <property type="component" value="Unassembled WGS sequence"/>
</dbReference>
<dbReference type="Gene3D" id="1.20.1640.10">
    <property type="entry name" value="Multidrug efflux transporter AcrB transmembrane domain"/>
    <property type="match status" value="2"/>
</dbReference>
<feature type="transmembrane region" description="Helical" evidence="6">
    <location>
        <begin position="286"/>
        <end position="308"/>
    </location>
</feature>
<feature type="domain" description="SSD" evidence="7">
    <location>
        <begin position="258"/>
        <end position="383"/>
    </location>
</feature>
<evidence type="ECO:0000256" key="5">
    <source>
        <dbReference type="ARBA" id="ARBA00023136"/>
    </source>
</evidence>
<evidence type="ECO:0000259" key="7">
    <source>
        <dbReference type="PROSITE" id="PS50156"/>
    </source>
</evidence>
<dbReference type="RefSeq" id="WP_303276229.1">
    <property type="nucleotide sequence ID" value="NZ_JAUOEK010000041.1"/>
</dbReference>
<feature type="transmembrane region" description="Helical" evidence="6">
    <location>
        <begin position="652"/>
        <end position="676"/>
    </location>
</feature>
<feature type="transmembrane region" description="Helical" evidence="6">
    <location>
        <begin position="258"/>
        <end position="280"/>
    </location>
</feature>
<organism evidence="8 9">
    <name type="scientific">Flavivirga aquimarina</name>
    <dbReference type="NCBI Taxonomy" id="2027862"/>
    <lineage>
        <taxon>Bacteria</taxon>
        <taxon>Pseudomonadati</taxon>
        <taxon>Bacteroidota</taxon>
        <taxon>Flavobacteriia</taxon>
        <taxon>Flavobacteriales</taxon>
        <taxon>Flavobacteriaceae</taxon>
        <taxon>Flavivirga</taxon>
    </lineage>
</organism>
<feature type="transmembrane region" description="Helical" evidence="6">
    <location>
        <begin position="750"/>
        <end position="776"/>
    </location>
</feature>
<keyword evidence="2" id="KW-1003">Cell membrane</keyword>
<keyword evidence="5 6" id="KW-0472">Membrane</keyword>
<feature type="transmembrane region" description="Helical" evidence="6">
    <location>
        <begin position="682"/>
        <end position="706"/>
    </location>
</feature>
<evidence type="ECO:0000313" key="9">
    <source>
        <dbReference type="Proteomes" id="UP001176883"/>
    </source>
</evidence>
<evidence type="ECO:0000256" key="1">
    <source>
        <dbReference type="ARBA" id="ARBA00004651"/>
    </source>
</evidence>
<keyword evidence="4 6" id="KW-1133">Transmembrane helix</keyword>
<dbReference type="PANTHER" id="PTHR33406">
    <property type="entry name" value="MEMBRANE PROTEIN MJ1562-RELATED"/>
    <property type="match status" value="1"/>
</dbReference>
<accession>A0ABT8W616</accession>
<dbReference type="PANTHER" id="PTHR33406:SF13">
    <property type="entry name" value="MEMBRANE PROTEIN YDFJ"/>
    <property type="match status" value="1"/>
</dbReference>
<dbReference type="SUPFAM" id="SSF82866">
    <property type="entry name" value="Multidrug efflux transporter AcrB transmembrane domain"/>
    <property type="match status" value="2"/>
</dbReference>
<evidence type="ECO:0000256" key="2">
    <source>
        <dbReference type="ARBA" id="ARBA00022475"/>
    </source>
</evidence>
<feature type="transmembrane region" description="Helical" evidence="6">
    <location>
        <begin position="360"/>
        <end position="384"/>
    </location>
</feature>
<keyword evidence="9" id="KW-1185">Reference proteome</keyword>
<feature type="transmembrane region" description="Helical" evidence="6">
    <location>
        <begin position="232"/>
        <end position="251"/>
    </location>
</feature>